<dbReference type="SUPFAM" id="SSF52283">
    <property type="entry name" value="Formate/glycerate dehydrogenase catalytic domain-like"/>
    <property type="match status" value="1"/>
</dbReference>
<dbReference type="Gene3D" id="3.40.50.720">
    <property type="entry name" value="NAD(P)-binding Rossmann-like Domain"/>
    <property type="match status" value="2"/>
</dbReference>
<keyword evidence="2 4" id="KW-0560">Oxidoreductase</keyword>
<dbReference type="PANTHER" id="PTHR43333:SF1">
    <property type="entry name" value="D-ISOMER SPECIFIC 2-HYDROXYACID DEHYDROGENASE NAD-BINDING DOMAIN-CONTAINING PROTEIN"/>
    <property type="match status" value="1"/>
</dbReference>
<accession>A0A2P8HL93</accession>
<keyword evidence="8" id="KW-1185">Reference proteome</keyword>
<dbReference type="SUPFAM" id="SSF51735">
    <property type="entry name" value="NAD(P)-binding Rossmann-fold domains"/>
    <property type="match status" value="1"/>
</dbReference>
<dbReference type="GO" id="GO:0016616">
    <property type="term" value="F:oxidoreductase activity, acting on the CH-OH group of donors, NAD or NADP as acceptor"/>
    <property type="evidence" value="ECO:0007669"/>
    <property type="project" value="InterPro"/>
</dbReference>
<evidence type="ECO:0000313" key="8">
    <source>
        <dbReference type="Proteomes" id="UP000242310"/>
    </source>
</evidence>
<evidence type="ECO:0000313" key="7">
    <source>
        <dbReference type="EMBL" id="PSL46992.1"/>
    </source>
</evidence>
<dbReference type="AlphaFoldDB" id="A0A2P8HL93"/>
<dbReference type="PROSITE" id="PS00671">
    <property type="entry name" value="D_2_HYDROXYACID_DH_3"/>
    <property type="match status" value="1"/>
</dbReference>
<evidence type="ECO:0000259" key="6">
    <source>
        <dbReference type="Pfam" id="PF02826"/>
    </source>
</evidence>
<evidence type="ECO:0000256" key="2">
    <source>
        <dbReference type="ARBA" id="ARBA00023002"/>
    </source>
</evidence>
<sequence length="318" mass="35982">MIVSTTDEWTKAQIRTFAEVTDEPMHIYTNIEQIPDEVKAETTILITFGNDLTSENVPLFKKLKWIQLLSAGLEDLPFNELRTLNPIITNARGIHTRPMAEYTLGAMLYFEKHFDRFLSLKKKKTWDRDRLVGELIEQKAIVFGTGAIGQSVAASASYFDMVVHGVNTSGKAQDPFDEVFTLEDGLARINDYAYVILVLPLTPDTHGLFSEEVLKRLNDDAVLINVGRGGLVDEDALVDMLTKRKIKGAALDVFIEEPLPKEHPFWELENVLLTHHMSAKSAHYLTRCMDILTKNLTAVRRGASDLELINYVNLTNRY</sequence>
<dbReference type="GO" id="GO:0051287">
    <property type="term" value="F:NAD binding"/>
    <property type="evidence" value="ECO:0007669"/>
    <property type="project" value="InterPro"/>
</dbReference>
<organism evidence="7 8">
    <name type="scientific">Salsuginibacillus halophilus</name>
    <dbReference type="NCBI Taxonomy" id="517424"/>
    <lineage>
        <taxon>Bacteria</taxon>
        <taxon>Bacillati</taxon>
        <taxon>Bacillota</taxon>
        <taxon>Bacilli</taxon>
        <taxon>Bacillales</taxon>
        <taxon>Bacillaceae</taxon>
        <taxon>Salsuginibacillus</taxon>
    </lineage>
</organism>
<dbReference type="Proteomes" id="UP000242310">
    <property type="component" value="Unassembled WGS sequence"/>
</dbReference>
<evidence type="ECO:0000256" key="4">
    <source>
        <dbReference type="RuleBase" id="RU003719"/>
    </source>
</evidence>
<feature type="domain" description="D-isomer specific 2-hydroxyacid dehydrogenase NAD-binding" evidence="6">
    <location>
        <begin position="105"/>
        <end position="278"/>
    </location>
</feature>
<comment type="similarity">
    <text evidence="1 4">Belongs to the D-isomer specific 2-hydroxyacid dehydrogenase family.</text>
</comment>
<protein>
    <submittedName>
        <fullName evidence="7">Phosphoglycerate dehydrogenase-like enzyme</fullName>
    </submittedName>
</protein>
<dbReference type="OrthoDB" id="9805416at2"/>
<dbReference type="InterPro" id="IPR029753">
    <property type="entry name" value="D-isomer_DH_CS"/>
</dbReference>
<dbReference type="InterPro" id="IPR006139">
    <property type="entry name" value="D-isomer_2_OHA_DH_cat_dom"/>
</dbReference>
<name>A0A2P8HL93_9BACI</name>
<proteinExistence type="inferred from homology"/>
<evidence type="ECO:0000256" key="3">
    <source>
        <dbReference type="ARBA" id="ARBA00023027"/>
    </source>
</evidence>
<dbReference type="CDD" id="cd05300">
    <property type="entry name" value="2-Hacid_dh_1"/>
    <property type="match status" value="1"/>
</dbReference>
<dbReference type="InterPro" id="IPR006140">
    <property type="entry name" value="D-isomer_DH_NAD-bd"/>
</dbReference>
<feature type="domain" description="D-isomer specific 2-hydroxyacid dehydrogenase catalytic" evidence="5">
    <location>
        <begin position="34"/>
        <end position="307"/>
    </location>
</feature>
<comment type="caution">
    <text evidence="7">The sequence shown here is derived from an EMBL/GenBank/DDBJ whole genome shotgun (WGS) entry which is preliminary data.</text>
</comment>
<reference evidence="7 8" key="1">
    <citation type="submission" date="2018-03" db="EMBL/GenBank/DDBJ databases">
        <title>Genomic Encyclopedia of Type Strains, Phase III (KMG-III): the genomes of soil and plant-associated and newly described type strains.</title>
        <authorList>
            <person name="Whitman W."/>
        </authorList>
    </citation>
    <scope>NUCLEOTIDE SEQUENCE [LARGE SCALE GENOMIC DNA]</scope>
    <source>
        <strain evidence="7 8">CGMCC 1.07653</strain>
    </source>
</reference>
<dbReference type="EMBL" id="PYAV01000005">
    <property type="protein sequence ID" value="PSL46992.1"/>
    <property type="molecule type" value="Genomic_DNA"/>
</dbReference>
<dbReference type="Pfam" id="PF00389">
    <property type="entry name" value="2-Hacid_dh"/>
    <property type="match status" value="1"/>
</dbReference>
<gene>
    <name evidence="7" type="ORF">B0H94_105145</name>
</gene>
<dbReference type="InterPro" id="IPR036291">
    <property type="entry name" value="NAD(P)-bd_dom_sf"/>
</dbReference>
<dbReference type="RefSeq" id="WP_106588314.1">
    <property type="nucleotide sequence ID" value="NZ_PYAV01000005.1"/>
</dbReference>
<keyword evidence="3" id="KW-0520">NAD</keyword>
<dbReference type="Pfam" id="PF02826">
    <property type="entry name" value="2-Hacid_dh_C"/>
    <property type="match status" value="1"/>
</dbReference>
<dbReference type="PANTHER" id="PTHR43333">
    <property type="entry name" value="2-HACID_DH_C DOMAIN-CONTAINING PROTEIN"/>
    <property type="match status" value="1"/>
</dbReference>
<evidence type="ECO:0000256" key="1">
    <source>
        <dbReference type="ARBA" id="ARBA00005854"/>
    </source>
</evidence>
<evidence type="ECO:0000259" key="5">
    <source>
        <dbReference type="Pfam" id="PF00389"/>
    </source>
</evidence>